<organism evidence="4 5">
    <name type="scientific">Tilletiopsis washingtonensis</name>
    <dbReference type="NCBI Taxonomy" id="58919"/>
    <lineage>
        <taxon>Eukaryota</taxon>
        <taxon>Fungi</taxon>
        <taxon>Dikarya</taxon>
        <taxon>Basidiomycota</taxon>
        <taxon>Ustilaginomycotina</taxon>
        <taxon>Exobasidiomycetes</taxon>
        <taxon>Entylomatales</taxon>
        <taxon>Entylomatales incertae sedis</taxon>
        <taxon>Tilletiopsis</taxon>
    </lineage>
</organism>
<reference evidence="4 5" key="1">
    <citation type="journal article" date="2018" name="Mol. Biol. Evol.">
        <title>Broad Genomic Sampling Reveals a Smut Pathogenic Ancestry of the Fungal Clade Ustilaginomycotina.</title>
        <authorList>
            <person name="Kijpornyongpan T."/>
            <person name="Mondo S.J."/>
            <person name="Barry K."/>
            <person name="Sandor L."/>
            <person name="Lee J."/>
            <person name="Lipzen A."/>
            <person name="Pangilinan J."/>
            <person name="LaButti K."/>
            <person name="Hainaut M."/>
            <person name="Henrissat B."/>
            <person name="Grigoriev I.V."/>
            <person name="Spatafora J.W."/>
            <person name="Aime M.C."/>
        </authorList>
    </citation>
    <scope>NUCLEOTIDE SEQUENCE [LARGE SCALE GENOMIC DNA]</scope>
    <source>
        <strain evidence="4 5">MCA 4186</strain>
    </source>
</reference>
<dbReference type="Proteomes" id="UP000245946">
    <property type="component" value="Unassembled WGS sequence"/>
</dbReference>
<dbReference type="InterPro" id="IPR045307">
    <property type="entry name" value="ADCK1_dom"/>
</dbReference>
<dbReference type="CDD" id="cd13969">
    <property type="entry name" value="ADCK1-like"/>
    <property type="match status" value="1"/>
</dbReference>
<dbReference type="AlphaFoldDB" id="A0A316ZE73"/>
<feature type="domain" description="ABC1 atypical kinase-like" evidence="3">
    <location>
        <begin position="152"/>
        <end position="411"/>
    </location>
</feature>
<dbReference type="SUPFAM" id="SSF56112">
    <property type="entry name" value="Protein kinase-like (PK-like)"/>
    <property type="match status" value="1"/>
</dbReference>
<proteinExistence type="inferred from homology"/>
<gene>
    <name evidence="4" type="ORF">FA09DRAFT_329138</name>
</gene>
<dbReference type="GeneID" id="37269592"/>
<evidence type="ECO:0000259" key="3">
    <source>
        <dbReference type="Pfam" id="PF03109"/>
    </source>
</evidence>
<dbReference type="EMBL" id="KZ819289">
    <property type="protein sequence ID" value="PWN99212.1"/>
    <property type="molecule type" value="Genomic_DNA"/>
</dbReference>
<name>A0A316ZE73_9BASI</name>
<evidence type="ECO:0000313" key="4">
    <source>
        <dbReference type="EMBL" id="PWN99212.1"/>
    </source>
</evidence>
<feature type="compositionally biased region" description="Basic and acidic residues" evidence="2">
    <location>
        <begin position="438"/>
        <end position="459"/>
    </location>
</feature>
<dbReference type="InterPro" id="IPR011009">
    <property type="entry name" value="Kinase-like_dom_sf"/>
</dbReference>
<feature type="region of interest" description="Disordered" evidence="2">
    <location>
        <begin position="436"/>
        <end position="459"/>
    </location>
</feature>
<dbReference type="STRING" id="58919.A0A316ZE73"/>
<comment type="similarity">
    <text evidence="1">Belongs to the protein kinase superfamily. ADCK protein kinase family.</text>
</comment>
<dbReference type="Pfam" id="PF03109">
    <property type="entry name" value="ABC1"/>
    <property type="match status" value="1"/>
</dbReference>
<sequence>MRGLPRAPPRPALLCVWPRLGVPPPLRLASSSSRAAASSSAAAAPPPVARRRGTRIVSLLVAAGLGVYATDRWLWHRVLERNLRTAWCAAQIAVDYKFVWDGSLESSHALHERCAARMLATCEANAGLYTKLAQALGSQGAVLPKPYLQLAKLLDDAERMDWEVVRKVIEKDRGAPVEELFHSIDHTPLAAASIAQVHVARLKTPSGEPGAAVAVKVQRPEIIAQAGWDLLCFRLMLHVYERIFDLPMSAFGQYISQQTLNETSFVKEAANATALRKAVESDPMRLIRETVMVPRIYEELSGEQVLVMDYIPHAAKMTDVKRIEEMGLSVKEATRSVCEVFSSMIFQYGLVHADGHAGNVLVRQHPNGKKGKHQIVIIDHGLVVRLTDDFRKQYAQLWKAIYEVDMRGMNRIMSSWGIGEEGSELFASATLMRPWSGKSKEEKQRAREERRASGRSEAEVQREKMKKFLDNVELVPKELIFVGRSMRIVQANCQTVGSPVNRLNILARHAASALVSEQHTTLADRVASLKFRTALLAIDVLFQSSRLVHWVELFFKYPLGALGLKPLPAKERKRGFEDDLAAGMSEMAAEFGVEIDEDAFNG</sequence>
<evidence type="ECO:0000313" key="5">
    <source>
        <dbReference type="Proteomes" id="UP000245946"/>
    </source>
</evidence>
<accession>A0A316ZE73</accession>
<dbReference type="PANTHER" id="PTHR43173">
    <property type="entry name" value="ABC1 FAMILY PROTEIN"/>
    <property type="match status" value="1"/>
</dbReference>
<dbReference type="InterPro" id="IPR051130">
    <property type="entry name" value="Mito_struct-func_regulator"/>
</dbReference>
<protein>
    <submittedName>
        <fullName evidence="4">ABC1-domain-containing protein</fullName>
    </submittedName>
</protein>
<evidence type="ECO:0000256" key="2">
    <source>
        <dbReference type="SAM" id="MobiDB-lite"/>
    </source>
</evidence>
<dbReference type="RefSeq" id="XP_025599491.1">
    <property type="nucleotide sequence ID" value="XM_025742048.1"/>
</dbReference>
<dbReference type="PANTHER" id="PTHR43173:SF37">
    <property type="entry name" value="ABC1 FAMILY PROTEIN C10F6.14C"/>
    <property type="match status" value="1"/>
</dbReference>
<dbReference type="InterPro" id="IPR004147">
    <property type="entry name" value="ABC1_dom"/>
</dbReference>
<keyword evidence="5" id="KW-1185">Reference proteome</keyword>
<dbReference type="OrthoDB" id="427480at2759"/>
<evidence type="ECO:0000256" key="1">
    <source>
        <dbReference type="ARBA" id="ARBA00009670"/>
    </source>
</evidence>